<feature type="region of interest" description="Disordered" evidence="1">
    <location>
        <begin position="42"/>
        <end position="72"/>
    </location>
</feature>
<feature type="compositionally biased region" description="Polar residues" evidence="1">
    <location>
        <begin position="45"/>
        <end position="70"/>
    </location>
</feature>
<dbReference type="EMBL" id="KV426546">
    <property type="protein sequence ID" value="KZV79908.1"/>
    <property type="molecule type" value="Genomic_DNA"/>
</dbReference>
<keyword evidence="3" id="KW-1185">Reference proteome</keyword>
<feature type="region of interest" description="Disordered" evidence="1">
    <location>
        <begin position="227"/>
        <end position="255"/>
    </location>
</feature>
<organism evidence="2 3">
    <name type="scientific">Exidia glandulosa HHB12029</name>
    <dbReference type="NCBI Taxonomy" id="1314781"/>
    <lineage>
        <taxon>Eukaryota</taxon>
        <taxon>Fungi</taxon>
        <taxon>Dikarya</taxon>
        <taxon>Basidiomycota</taxon>
        <taxon>Agaricomycotina</taxon>
        <taxon>Agaricomycetes</taxon>
        <taxon>Auriculariales</taxon>
        <taxon>Exidiaceae</taxon>
        <taxon>Exidia</taxon>
    </lineage>
</organism>
<feature type="compositionally biased region" description="Polar residues" evidence="1">
    <location>
        <begin position="239"/>
        <end position="254"/>
    </location>
</feature>
<evidence type="ECO:0000313" key="3">
    <source>
        <dbReference type="Proteomes" id="UP000077266"/>
    </source>
</evidence>
<evidence type="ECO:0000313" key="2">
    <source>
        <dbReference type="EMBL" id="KZV79908.1"/>
    </source>
</evidence>
<gene>
    <name evidence="2" type="ORF">EXIGLDRAFT_781688</name>
</gene>
<name>A0A165B683_EXIGL</name>
<evidence type="ECO:0000256" key="1">
    <source>
        <dbReference type="SAM" id="MobiDB-lite"/>
    </source>
</evidence>
<dbReference type="AlphaFoldDB" id="A0A165B683"/>
<proteinExistence type="predicted"/>
<dbReference type="InParanoid" id="A0A165B683"/>
<accession>A0A165B683</accession>
<reference evidence="2 3" key="1">
    <citation type="journal article" date="2016" name="Mol. Biol. Evol.">
        <title>Comparative Genomics of Early-Diverging Mushroom-Forming Fungi Provides Insights into the Origins of Lignocellulose Decay Capabilities.</title>
        <authorList>
            <person name="Nagy L.G."/>
            <person name="Riley R."/>
            <person name="Tritt A."/>
            <person name="Adam C."/>
            <person name="Daum C."/>
            <person name="Floudas D."/>
            <person name="Sun H."/>
            <person name="Yadav J.S."/>
            <person name="Pangilinan J."/>
            <person name="Larsson K.H."/>
            <person name="Matsuura K."/>
            <person name="Barry K."/>
            <person name="Labutti K."/>
            <person name="Kuo R."/>
            <person name="Ohm R.A."/>
            <person name="Bhattacharya S.S."/>
            <person name="Shirouzu T."/>
            <person name="Yoshinaga Y."/>
            <person name="Martin F.M."/>
            <person name="Grigoriev I.V."/>
            <person name="Hibbett D.S."/>
        </authorList>
    </citation>
    <scope>NUCLEOTIDE SEQUENCE [LARGE SCALE GENOMIC DNA]</scope>
    <source>
        <strain evidence="2 3">HHB12029</strain>
    </source>
</reference>
<protein>
    <submittedName>
        <fullName evidence="2">Uncharacterized protein</fullName>
    </submittedName>
</protein>
<sequence length="293" mass="32792">MPCIDAITAVQTETEYDVGAVELRSLTCVPLRVWNDIRKDYRNPTMYNNTRRTPSSLKPNPTLAPSSYDSLQRGRAREGLVLDAPASRLDRHPQGLPQDSSRPLSYYVQQYQTQAVQTDTEPDAGIRRLLYHAGLSHRTDYVAMRFLQSIARHPSHDGLQVVLLIKLRLRTASARITTSTRFRSGQQVRAAYAPASVAQTPVLVLGLDASHESVNYDQQEAKRVSEVLKRSSKDLPASGASQTSTAKTHRSPVTSERGFKIDVREDYLEPYPEDACWSNDCVLVALRTPERLA</sequence>
<dbReference type="Proteomes" id="UP000077266">
    <property type="component" value="Unassembled WGS sequence"/>
</dbReference>